<gene>
    <name evidence="1" type="ORF">EV182_003165</name>
</gene>
<feature type="non-terminal residue" evidence="1">
    <location>
        <position position="1"/>
    </location>
</feature>
<keyword evidence="2" id="KW-1185">Reference proteome</keyword>
<name>A0ACC1HUG7_9FUNG</name>
<organism evidence="1 2">
    <name type="scientific">Spiromyces aspiralis</name>
    <dbReference type="NCBI Taxonomy" id="68401"/>
    <lineage>
        <taxon>Eukaryota</taxon>
        <taxon>Fungi</taxon>
        <taxon>Fungi incertae sedis</taxon>
        <taxon>Zoopagomycota</taxon>
        <taxon>Kickxellomycotina</taxon>
        <taxon>Kickxellomycetes</taxon>
        <taxon>Kickxellales</taxon>
        <taxon>Kickxellaceae</taxon>
        <taxon>Spiromyces</taxon>
    </lineage>
</organism>
<accession>A0ACC1HUG7</accession>
<sequence>RSTKDSKTLSRPTARRSPSSSREMRGFSSSGSRSRSRSSMQPSLVWSCPPCLVTMPITSLSTLLARITSSSSSSSPNPRTTA</sequence>
<reference evidence="1" key="1">
    <citation type="submission" date="2022-06" db="EMBL/GenBank/DDBJ databases">
        <title>Phylogenomic reconstructions and comparative analyses of Kickxellomycotina fungi.</title>
        <authorList>
            <person name="Reynolds N.K."/>
            <person name="Stajich J.E."/>
            <person name="Barry K."/>
            <person name="Grigoriev I.V."/>
            <person name="Crous P."/>
            <person name="Smith M.E."/>
        </authorList>
    </citation>
    <scope>NUCLEOTIDE SEQUENCE</scope>
    <source>
        <strain evidence="1">RSA 2271</strain>
    </source>
</reference>
<dbReference type="Proteomes" id="UP001145114">
    <property type="component" value="Unassembled WGS sequence"/>
</dbReference>
<comment type="caution">
    <text evidence="1">The sequence shown here is derived from an EMBL/GenBank/DDBJ whole genome shotgun (WGS) entry which is preliminary data.</text>
</comment>
<evidence type="ECO:0000313" key="2">
    <source>
        <dbReference type="Proteomes" id="UP001145114"/>
    </source>
</evidence>
<protein>
    <submittedName>
        <fullName evidence="1">Uncharacterized protein</fullName>
    </submittedName>
</protein>
<proteinExistence type="predicted"/>
<feature type="non-terminal residue" evidence="1">
    <location>
        <position position="82"/>
    </location>
</feature>
<dbReference type="EMBL" id="JAMZIH010000781">
    <property type="protein sequence ID" value="KAJ1678882.1"/>
    <property type="molecule type" value="Genomic_DNA"/>
</dbReference>
<evidence type="ECO:0000313" key="1">
    <source>
        <dbReference type="EMBL" id="KAJ1678882.1"/>
    </source>
</evidence>